<evidence type="ECO:0000256" key="2">
    <source>
        <dbReference type="ARBA" id="ARBA00022630"/>
    </source>
</evidence>
<gene>
    <name evidence="7" type="ORF">PITC_052710</name>
</gene>
<dbReference type="SUPFAM" id="SSF56176">
    <property type="entry name" value="FAD-binding/transporter-associated domain-like"/>
    <property type="match status" value="1"/>
</dbReference>
<dbReference type="EMBL" id="JQGA01001564">
    <property type="protein sequence ID" value="KGO64726.1"/>
    <property type="molecule type" value="Genomic_DNA"/>
</dbReference>
<evidence type="ECO:0000256" key="3">
    <source>
        <dbReference type="ARBA" id="ARBA00022827"/>
    </source>
</evidence>
<dbReference type="STRING" id="40296.A0A0A2KCW7"/>
<dbReference type="PROSITE" id="PS51387">
    <property type="entry name" value="FAD_PCMH"/>
    <property type="match status" value="1"/>
</dbReference>
<comment type="similarity">
    <text evidence="1">Belongs to the oxygen-dependent FAD-linked oxidoreductase family.</text>
</comment>
<keyword evidence="2" id="KW-0285">Flavoprotein</keyword>
<proteinExistence type="inferred from homology"/>
<dbReference type="Gene3D" id="3.40.462.20">
    <property type="match status" value="1"/>
</dbReference>
<dbReference type="InterPro" id="IPR016166">
    <property type="entry name" value="FAD-bd_PCMH"/>
</dbReference>
<evidence type="ECO:0000256" key="4">
    <source>
        <dbReference type="ARBA" id="ARBA00023002"/>
    </source>
</evidence>
<dbReference type="InterPro" id="IPR012951">
    <property type="entry name" value="BBE"/>
</dbReference>
<feature type="signal peptide" evidence="5">
    <location>
        <begin position="1"/>
        <end position="21"/>
    </location>
</feature>
<dbReference type="Pfam" id="PF08031">
    <property type="entry name" value="BBE"/>
    <property type="match status" value="1"/>
</dbReference>
<dbReference type="PANTHER" id="PTHR42973:SF8">
    <property type="entry name" value="FAD-BINDING PCMH-TYPE DOMAIN-CONTAINING PROTEIN"/>
    <property type="match status" value="1"/>
</dbReference>
<dbReference type="HOGENOM" id="CLU_018354_0_1_1"/>
<keyword evidence="4" id="KW-0560">Oxidoreductase</keyword>
<sequence length="510" mass="56178">MLQLSNLWSFGLATVVSLAAAAPTNCLDGLCLKTRANISPLQVSQELGPLLSNASSIFGPSDSRWANATARYQQYSAPKFTVAVQVARESDVSVIKIKYANRNSLPFYAVNRGHGLPISQAKFSGLEIDMQLLTGITIQSHGKSALFQGGTYDQQVMDTLWEEGYVGTTGSCGCVGMLGPALGGGHGRQQGFHGLISDNILKLNVVLADGTTATVSNTSHTDLFWAMRGAGHNFGVVTSFEMSIYPIQAHSWYYKNYVFTQDKLEDLFEQLNLLQGNGTQPVKMAAQYGIYMMDPTVSATEAIIWWSFGYAGSQSEAQQYLTPFDNLNPLSSTDGNVPFPEVPNVQGTGINNATCEKGLERMVGPAGLQVYNVTAQRQIYDLFNKNIKSYPELTASAVVMESYSVEAVRNVDSDSSAYPLRDDYLLVQTTISYSPNSTLDNIAIDWVTDNQKFWNEGQPTRKPTAYVNYASGRESLEAMYGYEPWRLEKLRKLKAKYDPEGRFSYYNPIV</sequence>
<protein>
    <submittedName>
        <fullName evidence="7">FAD linked oxidase, N-terminal</fullName>
    </submittedName>
</protein>
<dbReference type="AlphaFoldDB" id="A0A0A2KCW7"/>
<reference evidence="7 8" key="1">
    <citation type="journal article" date="2015" name="Mol. Plant Microbe Interact.">
        <title>Genome, transcriptome, and functional analyses of Penicillium expansum provide new insights into secondary metabolism and pathogenicity.</title>
        <authorList>
            <person name="Ballester A.R."/>
            <person name="Marcet-Houben M."/>
            <person name="Levin E."/>
            <person name="Sela N."/>
            <person name="Selma-Lazaro C."/>
            <person name="Carmona L."/>
            <person name="Wisniewski M."/>
            <person name="Droby S."/>
            <person name="Gonzalez-Candelas L."/>
            <person name="Gabaldon T."/>
        </authorList>
    </citation>
    <scope>NUCLEOTIDE SEQUENCE [LARGE SCALE GENOMIC DNA]</scope>
    <source>
        <strain evidence="7 8">PHI-1</strain>
    </source>
</reference>
<comment type="caution">
    <text evidence="7">The sequence shown here is derived from an EMBL/GenBank/DDBJ whole genome shotgun (WGS) entry which is preliminary data.</text>
</comment>
<dbReference type="OMA" id="TGSCGCV"/>
<dbReference type="PANTHER" id="PTHR42973">
    <property type="entry name" value="BINDING OXIDOREDUCTASE, PUTATIVE (AFU_ORTHOLOGUE AFUA_1G17690)-RELATED"/>
    <property type="match status" value="1"/>
</dbReference>
<evidence type="ECO:0000313" key="7">
    <source>
        <dbReference type="EMBL" id="KGO64726.1"/>
    </source>
</evidence>
<feature type="chain" id="PRO_5001989355" evidence="5">
    <location>
        <begin position="22"/>
        <end position="510"/>
    </location>
</feature>
<dbReference type="InterPro" id="IPR006094">
    <property type="entry name" value="Oxid_FAD_bind_N"/>
</dbReference>
<dbReference type="InterPro" id="IPR050416">
    <property type="entry name" value="FAD-linked_Oxidoreductase"/>
</dbReference>
<dbReference type="PhylomeDB" id="A0A0A2KCW7"/>
<dbReference type="Proteomes" id="UP000030104">
    <property type="component" value="Unassembled WGS sequence"/>
</dbReference>
<feature type="domain" description="FAD-binding PCMH-type" evidence="6">
    <location>
        <begin position="75"/>
        <end position="247"/>
    </location>
</feature>
<evidence type="ECO:0000259" key="6">
    <source>
        <dbReference type="PROSITE" id="PS51387"/>
    </source>
</evidence>
<dbReference type="Pfam" id="PF01565">
    <property type="entry name" value="FAD_binding_4"/>
    <property type="match status" value="1"/>
</dbReference>
<evidence type="ECO:0000256" key="1">
    <source>
        <dbReference type="ARBA" id="ARBA00005466"/>
    </source>
</evidence>
<evidence type="ECO:0000313" key="8">
    <source>
        <dbReference type="Proteomes" id="UP000030104"/>
    </source>
</evidence>
<evidence type="ECO:0000256" key="5">
    <source>
        <dbReference type="SAM" id="SignalP"/>
    </source>
</evidence>
<organism evidence="7 8">
    <name type="scientific">Penicillium italicum</name>
    <name type="common">Blue mold</name>
    <dbReference type="NCBI Taxonomy" id="40296"/>
    <lineage>
        <taxon>Eukaryota</taxon>
        <taxon>Fungi</taxon>
        <taxon>Dikarya</taxon>
        <taxon>Ascomycota</taxon>
        <taxon>Pezizomycotina</taxon>
        <taxon>Eurotiomycetes</taxon>
        <taxon>Eurotiomycetidae</taxon>
        <taxon>Eurotiales</taxon>
        <taxon>Aspergillaceae</taxon>
        <taxon>Penicillium</taxon>
    </lineage>
</organism>
<keyword evidence="3" id="KW-0274">FAD</keyword>
<keyword evidence="8" id="KW-1185">Reference proteome</keyword>
<dbReference type="GO" id="GO:0016491">
    <property type="term" value="F:oxidoreductase activity"/>
    <property type="evidence" value="ECO:0007669"/>
    <property type="project" value="UniProtKB-KW"/>
</dbReference>
<dbReference type="OrthoDB" id="9996127at2759"/>
<keyword evidence="5" id="KW-0732">Signal</keyword>
<name>A0A0A2KCW7_PENIT</name>
<dbReference type="InterPro" id="IPR016169">
    <property type="entry name" value="FAD-bd_PCMH_sub2"/>
</dbReference>
<dbReference type="GO" id="GO:0071949">
    <property type="term" value="F:FAD binding"/>
    <property type="evidence" value="ECO:0007669"/>
    <property type="project" value="InterPro"/>
</dbReference>
<dbReference type="InterPro" id="IPR036318">
    <property type="entry name" value="FAD-bd_PCMH-like_sf"/>
</dbReference>
<dbReference type="Gene3D" id="3.30.465.10">
    <property type="match status" value="1"/>
</dbReference>
<accession>A0A0A2KCW7</accession>